<keyword evidence="3" id="KW-1185">Reference proteome</keyword>
<evidence type="ECO:0000313" key="2">
    <source>
        <dbReference type="EMBL" id="MCM2392544.1"/>
    </source>
</evidence>
<dbReference type="InterPro" id="IPR006311">
    <property type="entry name" value="TAT_signal"/>
</dbReference>
<protein>
    <submittedName>
        <fullName evidence="2">DJ-1/PfpI family protein</fullName>
    </submittedName>
</protein>
<dbReference type="PANTHER" id="PTHR43130">
    <property type="entry name" value="ARAC-FAMILY TRANSCRIPTIONAL REGULATOR"/>
    <property type="match status" value="1"/>
</dbReference>
<reference evidence="2" key="1">
    <citation type="submission" date="2022-06" db="EMBL/GenBank/DDBJ databases">
        <title>Genome public.</title>
        <authorList>
            <person name="Sun Q."/>
        </authorList>
    </citation>
    <scope>NUCLEOTIDE SEQUENCE</scope>
    <source>
        <strain evidence="2">CWNU-1</strain>
    </source>
</reference>
<evidence type="ECO:0000259" key="1">
    <source>
        <dbReference type="Pfam" id="PF01965"/>
    </source>
</evidence>
<dbReference type="Proteomes" id="UP001431429">
    <property type="component" value="Unassembled WGS sequence"/>
</dbReference>
<dbReference type="Pfam" id="PF01965">
    <property type="entry name" value="DJ-1_PfpI"/>
    <property type="match status" value="1"/>
</dbReference>
<dbReference type="RefSeq" id="WP_250922867.1">
    <property type="nucleotide sequence ID" value="NZ_JAMQAW010000041.1"/>
</dbReference>
<dbReference type="EMBL" id="JAMQAW010000041">
    <property type="protein sequence ID" value="MCM2392544.1"/>
    <property type="molecule type" value="Genomic_DNA"/>
</dbReference>
<dbReference type="Gene3D" id="3.40.50.880">
    <property type="match status" value="1"/>
</dbReference>
<sequence length="247" mass="25484">MASINRRGALVTAAGAGAGVALGSVDAAAREAQPRWSAKRPLRVHLVAFDGVEELDLFGPLEVLAGAAAMGHPVTVRLVTSGQPGRVTCGFGTEVAVPGAWEPRAADVVVVPGGGFRQRDGAGIWAEINKGVLLQALRRASARPSLTLVGVCTGVIVLHSAGLIGARPCTTHQGAKPYLRGEGADVRDVRVVDDGNLVCAGGVSSGIDAALWLLEREIGSKAAADVEYLLEFERRGTALRTGRVDNA</sequence>
<dbReference type="SUPFAM" id="SSF52317">
    <property type="entry name" value="Class I glutamine amidotransferase-like"/>
    <property type="match status" value="1"/>
</dbReference>
<accession>A0ABT0UX71</accession>
<gene>
    <name evidence="2" type="ORF">NBG84_30390</name>
</gene>
<dbReference type="InterPro" id="IPR002818">
    <property type="entry name" value="DJ-1/PfpI"/>
</dbReference>
<name>A0ABT0UX71_9ACTN</name>
<dbReference type="PANTHER" id="PTHR43130:SF2">
    <property type="entry name" value="DJ-1_PFPI DOMAIN-CONTAINING PROTEIN"/>
    <property type="match status" value="1"/>
</dbReference>
<feature type="domain" description="DJ-1/PfpI" evidence="1">
    <location>
        <begin position="43"/>
        <end position="215"/>
    </location>
</feature>
<dbReference type="InterPro" id="IPR052158">
    <property type="entry name" value="INH-QAR"/>
</dbReference>
<comment type="caution">
    <text evidence="2">The sequence shown here is derived from an EMBL/GenBank/DDBJ whole genome shotgun (WGS) entry which is preliminary data.</text>
</comment>
<organism evidence="2 3">
    <name type="scientific">Streptomyces albipurpureus</name>
    <dbReference type="NCBI Taxonomy" id="2897419"/>
    <lineage>
        <taxon>Bacteria</taxon>
        <taxon>Bacillati</taxon>
        <taxon>Actinomycetota</taxon>
        <taxon>Actinomycetes</taxon>
        <taxon>Kitasatosporales</taxon>
        <taxon>Streptomycetaceae</taxon>
        <taxon>Streptomyces</taxon>
    </lineage>
</organism>
<dbReference type="PROSITE" id="PS51318">
    <property type="entry name" value="TAT"/>
    <property type="match status" value="1"/>
</dbReference>
<dbReference type="InterPro" id="IPR029062">
    <property type="entry name" value="Class_I_gatase-like"/>
</dbReference>
<evidence type="ECO:0000313" key="3">
    <source>
        <dbReference type="Proteomes" id="UP001431429"/>
    </source>
</evidence>
<proteinExistence type="predicted"/>